<dbReference type="EMBL" id="KZ149906">
    <property type="protein sequence ID" value="PZC78294.1"/>
    <property type="molecule type" value="Genomic_DNA"/>
</dbReference>
<dbReference type="AlphaFoldDB" id="A0A2W1BXD9"/>
<evidence type="ECO:0000313" key="1">
    <source>
        <dbReference type="EMBL" id="PZC78294.1"/>
    </source>
</evidence>
<evidence type="ECO:0000313" key="2">
    <source>
        <dbReference type="Proteomes" id="UP000249218"/>
    </source>
</evidence>
<accession>A0A2W1BXD9</accession>
<proteinExistence type="predicted"/>
<keyword evidence="2" id="KW-1185">Reference proteome</keyword>
<protein>
    <submittedName>
        <fullName evidence="1">Uncharacterized protein</fullName>
    </submittedName>
</protein>
<sequence length="72" mass="8578">MAHGHMAREKQEKWTRLVTEWCPLDGRRSRGRPTKRWEDDLKGVAGPTWSRTAKNRTEWKTLEEAFVVRQVE</sequence>
<gene>
    <name evidence="1" type="primary">HaOG202299</name>
    <name evidence="1" type="ORF">B5X24_HaOG202299</name>
</gene>
<name>A0A2W1BXD9_HELAM</name>
<dbReference type="Proteomes" id="UP000249218">
    <property type="component" value="Unassembled WGS sequence"/>
</dbReference>
<organism evidence="1 2">
    <name type="scientific">Helicoverpa armigera</name>
    <name type="common">Cotton bollworm</name>
    <name type="synonym">Heliothis armigera</name>
    <dbReference type="NCBI Taxonomy" id="29058"/>
    <lineage>
        <taxon>Eukaryota</taxon>
        <taxon>Metazoa</taxon>
        <taxon>Ecdysozoa</taxon>
        <taxon>Arthropoda</taxon>
        <taxon>Hexapoda</taxon>
        <taxon>Insecta</taxon>
        <taxon>Pterygota</taxon>
        <taxon>Neoptera</taxon>
        <taxon>Endopterygota</taxon>
        <taxon>Lepidoptera</taxon>
        <taxon>Glossata</taxon>
        <taxon>Ditrysia</taxon>
        <taxon>Noctuoidea</taxon>
        <taxon>Noctuidae</taxon>
        <taxon>Heliothinae</taxon>
        <taxon>Helicoverpa</taxon>
    </lineage>
</organism>
<dbReference type="OrthoDB" id="410104at2759"/>
<reference evidence="1 2" key="1">
    <citation type="journal article" date="2017" name="BMC Biol.">
        <title>Genomic innovations, transcriptional plasticity and gene loss underlying the evolution and divergence of two highly polyphagous and invasive Helicoverpa pest species.</title>
        <authorList>
            <person name="Pearce S.L."/>
            <person name="Clarke D.F."/>
            <person name="East P.D."/>
            <person name="Elfekih S."/>
            <person name="Gordon K.H."/>
            <person name="Jermiin L.S."/>
            <person name="McGaughran A."/>
            <person name="Oakeshott J.G."/>
            <person name="Papanikolaou A."/>
            <person name="Perera O.P."/>
            <person name="Rane R.V."/>
            <person name="Richards S."/>
            <person name="Tay W.T."/>
            <person name="Walsh T.K."/>
            <person name="Anderson A."/>
            <person name="Anderson C.J."/>
            <person name="Asgari S."/>
            <person name="Board P.G."/>
            <person name="Bretschneider A."/>
            <person name="Campbell P.M."/>
            <person name="Chertemps T."/>
            <person name="Christeller J.T."/>
            <person name="Coppin C.W."/>
            <person name="Downes S.J."/>
            <person name="Duan G."/>
            <person name="Farnsworth C.A."/>
            <person name="Good R.T."/>
            <person name="Han L.B."/>
            <person name="Han Y.C."/>
            <person name="Hatje K."/>
            <person name="Horne I."/>
            <person name="Huang Y.P."/>
            <person name="Hughes D.S."/>
            <person name="Jacquin-Joly E."/>
            <person name="James W."/>
            <person name="Jhangiani S."/>
            <person name="Kollmar M."/>
            <person name="Kuwar S.S."/>
            <person name="Li S."/>
            <person name="Liu N.Y."/>
            <person name="Maibeche M.T."/>
            <person name="Miller J.R."/>
            <person name="Montagne N."/>
            <person name="Perry T."/>
            <person name="Qu J."/>
            <person name="Song S.V."/>
            <person name="Sutton G.G."/>
            <person name="Vogel H."/>
            <person name="Walenz B.P."/>
            <person name="Xu W."/>
            <person name="Zhang H.J."/>
            <person name="Zou Z."/>
            <person name="Batterham P."/>
            <person name="Edwards O.R."/>
            <person name="Feyereisen R."/>
            <person name="Gibbs R.A."/>
            <person name="Heckel D.G."/>
            <person name="McGrath A."/>
            <person name="Robin C."/>
            <person name="Scherer S.E."/>
            <person name="Worley K.C."/>
            <person name="Wu Y.D."/>
        </authorList>
    </citation>
    <scope>NUCLEOTIDE SEQUENCE [LARGE SCALE GENOMIC DNA]</scope>
    <source>
        <strain evidence="1">Harm_GR_Male_#8</strain>
        <tissue evidence="1">Whole organism</tissue>
    </source>
</reference>